<keyword evidence="5" id="KW-1185">Reference proteome</keyword>
<comment type="caution">
    <text evidence="4">The sequence shown here is derived from an EMBL/GenBank/DDBJ whole genome shotgun (WGS) entry which is preliminary data.</text>
</comment>
<dbReference type="HAMAP" id="MF_01805">
    <property type="entry name" value="ScpA"/>
    <property type="match status" value="1"/>
</dbReference>
<evidence type="ECO:0000313" key="4">
    <source>
        <dbReference type="EMBL" id="MEX5284392.1"/>
    </source>
</evidence>
<evidence type="ECO:0000313" key="5">
    <source>
        <dbReference type="Proteomes" id="UP001559623"/>
    </source>
</evidence>
<dbReference type="Proteomes" id="UP001559623">
    <property type="component" value="Unassembled WGS sequence"/>
</dbReference>
<evidence type="ECO:0000256" key="2">
    <source>
        <dbReference type="ARBA" id="ARBA00044777"/>
    </source>
</evidence>
<proteinExistence type="inferred from homology"/>
<reference evidence="4 5" key="1">
    <citation type="submission" date="2023-04" db="EMBL/GenBank/DDBJ databases">
        <title>Genome Sequence of Selenomonas sputigena ATCC 33150.</title>
        <authorList>
            <person name="Miller D.P."/>
            <person name="Anvari S."/>
            <person name="Polson S.W."/>
            <person name="Macdonald M."/>
            <person name="Mcdowell J.V."/>
        </authorList>
    </citation>
    <scope>NUCLEOTIDE SEQUENCE [LARGE SCALE GENOMIC DNA]</scope>
    <source>
        <strain evidence="4 5">ATCC 33150</strain>
    </source>
</reference>
<dbReference type="Gene3D" id="6.10.250.2410">
    <property type="match status" value="1"/>
</dbReference>
<dbReference type="PANTHER" id="PTHR33969">
    <property type="entry name" value="SEGREGATION AND CONDENSATION PROTEIN A"/>
    <property type="match status" value="1"/>
</dbReference>
<dbReference type="PANTHER" id="PTHR33969:SF2">
    <property type="entry name" value="SEGREGATION AND CONDENSATION PROTEIN A"/>
    <property type="match status" value="1"/>
</dbReference>
<accession>A0ABV3X2H1</accession>
<dbReference type="EMBL" id="JARVLH010000001">
    <property type="protein sequence ID" value="MEX5284392.1"/>
    <property type="molecule type" value="Genomic_DNA"/>
</dbReference>
<gene>
    <name evidence="3" type="primary">scpA</name>
    <name evidence="4" type="ORF">QCO44_01865</name>
</gene>
<protein>
    <recommendedName>
        <fullName evidence="2 3">Segregation and condensation protein A</fullName>
    </recommendedName>
</protein>
<keyword evidence="3" id="KW-0132">Cell division</keyword>
<organism evidence="4 5">
    <name type="scientific">Selenomonas sputigena</name>
    <dbReference type="NCBI Taxonomy" id="69823"/>
    <lineage>
        <taxon>Bacteria</taxon>
        <taxon>Bacillati</taxon>
        <taxon>Bacillota</taxon>
        <taxon>Negativicutes</taxon>
        <taxon>Selenomonadales</taxon>
        <taxon>Selenomonadaceae</taxon>
        <taxon>Selenomonas</taxon>
    </lineage>
</organism>
<comment type="function">
    <text evidence="3">Participates in chromosomal partition during cell division. May act via the formation of a condensin-like complex containing Smc and ScpB that pull DNA away from mid-cell into both cell halves.</text>
</comment>
<dbReference type="InterPro" id="IPR023093">
    <property type="entry name" value="ScpA-like_C"/>
</dbReference>
<comment type="subunit">
    <text evidence="3">Component of a cohesin-like complex composed of ScpA, ScpB and the Smc homodimer, in which ScpA and ScpB bind to the head domain of Smc. The presence of the three proteins is required for the association of the complex with DNA.</text>
</comment>
<keyword evidence="3" id="KW-0963">Cytoplasm</keyword>
<keyword evidence="1 3" id="KW-0159">Chromosome partition</keyword>
<dbReference type="InterPro" id="IPR003768">
    <property type="entry name" value="ScpA"/>
</dbReference>
<evidence type="ECO:0000256" key="1">
    <source>
        <dbReference type="ARBA" id="ARBA00022829"/>
    </source>
</evidence>
<dbReference type="RefSeq" id="WP_368846233.1">
    <property type="nucleotide sequence ID" value="NZ_CP194411.1"/>
</dbReference>
<dbReference type="Pfam" id="PF02616">
    <property type="entry name" value="SMC_ScpA"/>
    <property type="match status" value="1"/>
</dbReference>
<comment type="similarity">
    <text evidence="3">Belongs to the ScpA family.</text>
</comment>
<keyword evidence="3" id="KW-0131">Cell cycle</keyword>
<evidence type="ECO:0000256" key="3">
    <source>
        <dbReference type="HAMAP-Rule" id="MF_01805"/>
    </source>
</evidence>
<comment type="subcellular location">
    <subcellularLocation>
        <location evidence="3">Cytoplasm</location>
    </subcellularLocation>
    <text evidence="3">Associated with two foci at the outer edges of the nucleoid region in young cells, and at four foci within both cell halves in older cells.</text>
</comment>
<name>A0ABV3X2H1_9FIRM</name>
<sequence length="239" mass="27419">MDKYTIKLEAFEGPMDLLMHLIEKNKIDIYDIPMAVLTEQYMEYLARMKEFDIEVASEFVVMAATLLQIKSRMMLPKLPKAEDTEERDPRQELVERILEYRRFRMVSMELDDMAALQGRIFARTPLPLAVRQRPPENLSLALLVEAFRIAMEVREEISIPQVLVAPDTYSIQGKMEDILLLLDKEGGQVSFADTFRSGTRTELIVSFLALLELIKLHTVVIRQGGLFGEIFVCMRTSGG</sequence>
<dbReference type="Gene3D" id="1.10.10.580">
    <property type="entry name" value="Structural maintenance of chromosome 1. Chain E"/>
    <property type="match status" value="1"/>
</dbReference>